<dbReference type="PROSITE" id="PS50987">
    <property type="entry name" value="HTH_ARSR_2"/>
    <property type="match status" value="1"/>
</dbReference>
<dbReference type="RefSeq" id="WP_211306315.1">
    <property type="nucleotide sequence ID" value="NZ_MSZV01000089.1"/>
</dbReference>
<gene>
    <name evidence="5" type="ORF">C7456_10845</name>
</gene>
<dbReference type="Pfam" id="PF01022">
    <property type="entry name" value="HTH_5"/>
    <property type="match status" value="1"/>
</dbReference>
<organism evidence="5 6">
    <name type="scientific">Fulvimonas soli</name>
    <dbReference type="NCBI Taxonomy" id="155197"/>
    <lineage>
        <taxon>Bacteria</taxon>
        <taxon>Pseudomonadati</taxon>
        <taxon>Pseudomonadota</taxon>
        <taxon>Gammaproteobacteria</taxon>
        <taxon>Lysobacterales</taxon>
        <taxon>Rhodanobacteraceae</taxon>
        <taxon>Fulvimonas</taxon>
    </lineage>
</organism>
<sequence>MRNPTDPARMRAHAGEAAALLKALANEQRLLILCHLAEGELPVGALQERVGLGQSALSQHLARLRAHGLVATRREAQAIHYRLADGPVRALMGTLHGIYCAPHRRR</sequence>
<dbReference type="PANTHER" id="PTHR33154">
    <property type="entry name" value="TRANSCRIPTIONAL REGULATOR, ARSR FAMILY"/>
    <property type="match status" value="1"/>
</dbReference>
<dbReference type="InterPro" id="IPR036388">
    <property type="entry name" value="WH-like_DNA-bd_sf"/>
</dbReference>
<dbReference type="SUPFAM" id="SSF46785">
    <property type="entry name" value="Winged helix' DNA-binding domain"/>
    <property type="match status" value="1"/>
</dbReference>
<evidence type="ECO:0000256" key="2">
    <source>
        <dbReference type="ARBA" id="ARBA00023125"/>
    </source>
</evidence>
<dbReference type="CDD" id="cd00090">
    <property type="entry name" value="HTH_ARSR"/>
    <property type="match status" value="1"/>
</dbReference>
<dbReference type="InterPro" id="IPR011991">
    <property type="entry name" value="ArsR-like_HTH"/>
</dbReference>
<dbReference type="NCBIfam" id="NF033788">
    <property type="entry name" value="HTH_metalloreg"/>
    <property type="match status" value="1"/>
</dbReference>
<dbReference type="InterPro" id="IPR001845">
    <property type="entry name" value="HTH_ArsR_DNA-bd_dom"/>
</dbReference>
<evidence type="ECO:0000256" key="3">
    <source>
        <dbReference type="ARBA" id="ARBA00023163"/>
    </source>
</evidence>
<dbReference type="Proteomes" id="UP000245812">
    <property type="component" value="Unassembled WGS sequence"/>
</dbReference>
<dbReference type="Gene3D" id="1.10.10.10">
    <property type="entry name" value="Winged helix-like DNA-binding domain superfamily/Winged helix DNA-binding domain"/>
    <property type="match status" value="1"/>
</dbReference>
<keyword evidence="3" id="KW-0804">Transcription</keyword>
<dbReference type="EMBL" id="QGHC01000008">
    <property type="protein sequence ID" value="PWK85750.1"/>
    <property type="molecule type" value="Genomic_DNA"/>
</dbReference>
<feature type="domain" description="HTH arsR-type" evidence="4">
    <location>
        <begin position="9"/>
        <end position="103"/>
    </location>
</feature>
<accession>A0A316HYD8</accession>
<keyword evidence="6" id="KW-1185">Reference proteome</keyword>
<evidence type="ECO:0000259" key="4">
    <source>
        <dbReference type="PROSITE" id="PS50987"/>
    </source>
</evidence>
<dbReference type="InterPro" id="IPR051081">
    <property type="entry name" value="HTH_MetalResp_TranReg"/>
</dbReference>
<dbReference type="PANTHER" id="PTHR33154:SF28">
    <property type="entry name" value="HTH-TYPE TRANSCRIPTIONAL REGULATOR YGAV-RELATED"/>
    <property type="match status" value="1"/>
</dbReference>
<proteinExistence type="predicted"/>
<evidence type="ECO:0000313" key="5">
    <source>
        <dbReference type="EMBL" id="PWK85750.1"/>
    </source>
</evidence>
<evidence type="ECO:0000256" key="1">
    <source>
        <dbReference type="ARBA" id="ARBA00023015"/>
    </source>
</evidence>
<evidence type="ECO:0000313" key="6">
    <source>
        <dbReference type="Proteomes" id="UP000245812"/>
    </source>
</evidence>
<reference evidence="5 6" key="1">
    <citation type="submission" date="2018-05" db="EMBL/GenBank/DDBJ databases">
        <title>Genomic Encyclopedia of Type Strains, Phase IV (KMG-IV): sequencing the most valuable type-strain genomes for metagenomic binning, comparative biology and taxonomic classification.</title>
        <authorList>
            <person name="Goeker M."/>
        </authorList>
    </citation>
    <scope>NUCLEOTIDE SEQUENCE [LARGE SCALE GENOMIC DNA]</scope>
    <source>
        <strain evidence="5 6">DSM 14263</strain>
    </source>
</reference>
<dbReference type="GO" id="GO:0003700">
    <property type="term" value="F:DNA-binding transcription factor activity"/>
    <property type="evidence" value="ECO:0007669"/>
    <property type="project" value="InterPro"/>
</dbReference>
<keyword evidence="2" id="KW-0238">DNA-binding</keyword>
<name>A0A316HYD8_9GAMM</name>
<dbReference type="SMART" id="SM00418">
    <property type="entry name" value="HTH_ARSR"/>
    <property type="match status" value="1"/>
</dbReference>
<keyword evidence="1" id="KW-0805">Transcription regulation</keyword>
<dbReference type="GO" id="GO:0003677">
    <property type="term" value="F:DNA binding"/>
    <property type="evidence" value="ECO:0007669"/>
    <property type="project" value="UniProtKB-KW"/>
</dbReference>
<dbReference type="AlphaFoldDB" id="A0A316HYD8"/>
<dbReference type="PRINTS" id="PR00778">
    <property type="entry name" value="HTHARSR"/>
</dbReference>
<comment type="caution">
    <text evidence="5">The sequence shown here is derived from an EMBL/GenBank/DDBJ whole genome shotgun (WGS) entry which is preliminary data.</text>
</comment>
<dbReference type="InterPro" id="IPR036390">
    <property type="entry name" value="WH_DNA-bd_sf"/>
</dbReference>
<protein>
    <submittedName>
        <fullName evidence="5">ArsR family transcriptional regulator</fullName>
    </submittedName>
</protein>